<gene>
    <name evidence="2" type="ORF">OHK93_006380</name>
</gene>
<comment type="caution">
    <text evidence="2">The sequence shown here is derived from an EMBL/GenBank/DDBJ whole genome shotgun (WGS) entry which is preliminary data.</text>
</comment>
<keyword evidence="3" id="KW-1185">Reference proteome</keyword>
<feature type="chain" id="PRO_5041423567" evidence="1">
    <location>
        <begin position="22"/>
        <end position="233"/>
    </location>
</feature>
<dbReference type="Proteomes" id="UP001161017">
    <property type="component" value="Unassembled WGS sequence"/>
</dbReference>
<evidence type="ECO:0000256" key="1">
    <source>
        <dbReference type="SAM" id="SignalP"/>
    </source>
</evidence>
<sequence length="233" mass="25234">MGLLLLTSISLTSSIPPPVQRQPTLPPPPLVFPTSAPQFLAVSPSAVPSDPYLITISRYTYQYFEHYSNPPLGTPSSLVSFLRKLREQLVTEASTHGGPTGTLAHLEFSRQQGGFVINFAVDQEGELMLTYDQLATVVAGLDDWRTTWGRRSKVMGCEFSYERTVQESPRMQVLAKGKWWASPAGTGTLGYGSGANVTLVGGGGTEGKPVVVETTRKRSRDALSEPISGMRTS</sequence>
<evidence type="ECO:0000313" key="3">
    <source>
        <dbReference type="Proteomes" id="UP001161017"/>
    </source>
</evidence>
<proteinExistence type="predicted"/>
<reference evidence="2" key="1">
    <citation type="journal article" date="2023" name="Genome Biol. Evol.">
        <title>First Whole Genome Sequence and Flow Cytometry Genome Size Data for the Lichen-Forming Fungus Ramalina farinacea (Ascomycota).</title>
        <authorList>
            <person name="Llewellyn T."/>
            <person name="Mian S."/>
            <person name="Hill R."/>
            <person name="Leitch I.J."/>
            <person name="Gaya E."/>
        </authorList>
    </citation>
    <scope>NUCLEOTIDE SEQUENCE</scope>
    <source>
        <strain evidence="2">LIQ254RAFAR</strain>
    </source>
</reference>
<evidence type="ECO:0000313" key="2">
    <source>
        <dbReference type="EMBL" id="MDI1487112.1"/>
    </source>
</evidence>
<keyword evidence="1" id="KW-0732">Signal</keyword>
<accession>A0AA43TWP8</accession>
<organism evidence="2 3">
    <name type="scientific">Ramalina farinacea</name>
    <dbReference type="NCBI Taxonomy" id="258253"/>
    <lineage>
        <taxon>Eukaryota</taxon>
        <taxon>Fungi</taxon>
        <taxon>Dikarya</taxon>
        <taxon>Ascomycota</taxon>
        <taxon>Pezizomycotina</taxon>
        <taxon>Lecanoromycetes</taxon>
        <taxon>OSLEUM clade</taxon>
        <taxon>Lecanoromycetidae</taxon>
        <taxon>Lecanorales</taxon>
        <taxon>Lecanorineae</taxon>
        <taxon>Ramalinaceae</taxon>
        <taxon>Ramalina</taxon>
    </lineage>
</organism>
<dbReference type="AlphaFoldDB" id="A0AA43TWP8"/>
<feature type="signal peptide" evidence="1">
    <location>
        <begin position="1"/>
        <end position="21"/>
    </location>
</feature>
<protein>
    <submittedName>
        <fullName evidence="2">Uncharacterized protein</fullName>
    </submittedName>
</protein>
<name>A0AA43TWP8_9LECA</name>
<dbReference type="EMBL" id="JAPUFD010000005">
    <property type="protein sequence ID" value="MDI1487112.1"/>
    <property type="molecule type" value="Genomic_DNA"/>
</dbReference>